<sequence>MNQNIILKIAENNQEVEDAFRVREIVLTDELGFDIASLTDEIDEVAKNVICYALENSSDGVQTRKPIGTLRYFVHGESIKVGRVAVLKDCRGQQIGKKMMLYVEDNVWNEAEYAKIKQIALSSIHEKMGFYEKLGYVSIGEAYLEEEVPHIYMTKKRPQL</sequence>
<dbReference type="GO" id="GO:0008080">
    <property type="term" value="F:N-acetyltransferase activity"/>
    <property type="evidence" value="ECO:0007669"/>
    <property type="project" value="TreeGrafter"/>
</dbReference>
<dbReference type="Gene3D" id="3.40.630.30">
    <property type="match status" value="1"/>
</dbReference>
<dbReference type="EMBL" id="MBFR01000149">
    <property type="protein sequence ID" value="PVU92804.1"/>
    <property type="molecule type" value="Genomic_DNA"/>
</dbReference>
<dbReference type="STRING" id="133385.A0A2T9YKK1"/>
<dbReference type="PROSITE" id="PS51186">
    <property type="entry name" value="GNAT"/>
    <property type="match status" value="1"/>
</dbReference>
<protein>
    <recommendedName>
        <fullName evidence="1">N-acetyltransferase domain-containing protein</fullName>
    </recommendedName>
</protein>
<comment type="caution">
    <text evidence="2">The sequence shown here is derived from an EMBL/GenBank/DDBJ whole genome shotgun (WGS) entry which is preliminary data.</text>
</comment>
<dbReference type="InterPro" id="IPR016181">
    <property type="entry name" value="Acyl_CoA_acyltransferase"/>
</dbReference>
<evidence type="ECO:0000259" key="1">
    <source>
        <dbReference type="PROSITE" id="PS51186"/>
    </source>
</evidence>
<dbReference type="PANTHER" id="PTHR13355:SF22">
    <property type="entry name" value="SLL0786 PROTEIN"/>
    <property type="match status" value="1"/>
</dbReference>
<feature type="domain" description="N-acetyltransferase" evidence="1">
    <location>
        <begin position="7"/>
        <end position="158"/>
    </location>
</feature>
<dbReference type="SUPFAM" id="SSF55729">
    <property type="entry name" value="Acyl-CoA N-acyltransferases (Nat)"/>
    <property type="match status" value="1"/>
</dbReference>
<dbReference type="UniPathway" id="UPA00113">
    <property type="reaction ID" value="UER00529"/>
</dbReference>
<keyword evidence="3" id="KW-1185">Reference proteome</keyword>
<evidence type="ECO:0000313" key="2">
    <source>
        <dbReference type="EMBL" id="PVU92804.1"/>
    </source>
</evidence>
<dbReference type="CDD" id="cd04301">
    <property type="entry name" value="NAT_SF"/>
    <property type="match status" value="1"/>
</dbReference>
<dbReference type="InterPro" id="IPR000182">
    <property type="entry name" value="GNAT_dom"/>
</dbReference>
<organism evidence="2 3">
    <name type="scientific">Smittium simulii</name>
    <dbReference type="NCBI Taxonomy" id="133385"/>
    <lineage>
        <taxon>Eukaryota</taxon>
        <taxon>Fungi</taxon>
        <taxon>Fungi incertae sedis</taxon>
        <taxon>Zoopagomycota</taxon>
        <taxon>Kickxellomycotina</taxon>
        <taxon>Harpellomycetes</taxon>
        <taxon>Harpellales</taxon>
        <taxon>Legeriomycetaceae</taxon>
        <taxon>Smittium</taxon>
    </lineage>
</organism>
<proteinExistence type="predicted"/>
<gene>
    <name evidence="2" type="ORF">BB561_003612</name>
</gene>
<dbReference type="OrthoDB" id="329272at2759"/>
<dbReference type="PANTHER" id="PTHR13355">
    <property type="entry name" value="GLUCOSAMINE 6-PHOSPHATE N-ACETYLTRANSFERASE"/>
    <property type="match status" value="1"/>
</dbReference>
<evidence type="ECO:0000313" key="3">
    <source>
        <dbReference type="Proteomes" id="UP000245383"/>
    </source>
</evidence>
<reference evidence="2 3" key="1">
    <citation type="journal article" date="2018" name="MBio">
        <title>Comparative Genomics Reveals the Core Gene Toolbox for the Fungus-Insect Symbiosis.</title>
        <authorList>
            <person name="Wang Y."/>
            <person name="Stata M."/>
            <person name="Wang W."/>
            <person name="Stajich J.E."/>
            <person name="White M.M."/>
            <person name="Moncalvo J.M."/>
        </authorList>
    </citation>
    <scope>NUCLEOTIDE SEQUENCE [LARGE SCALE GENOMIC DNA]</scope>
    <source>
        <strain evidence="2 3">SWE-8-4</strain>
    </source>
</reference>
<dbReference type="Proteomes" id="UP000245383">
    <property type="component" value="Unassembled WGS sequence"/>
</dbReference>
<dbReference type="Pfam" id="PF13508">
    <property type="entry name" value="Acetyltransf_7"/>
    <property type="match status" value="1"/>
</dbReference>
<dbReference type="InterPro" id="IPR039143">
    <property type="entry name" value="GNPNAT1-like"/>
</dbReference>
<accession>A0A2T9YKK1</accession>
<name>A0A2T9YKK1_9FUNG</name>
<dbReference type="AlphaFoldDB" id="A0A2T9YKK1"/>
<dbReference type="GO" id="GO:0006048">
    <property type="term" value="P:UDP-N-acetylglucosamine biosynthetic process"/>
    <property type="evidence" value="ECO:0007669"/>
    <property type="project" value="UniProtKB-UniPathway"/>
</dbReference>